<feature type="non-terminal residue" evidence="2">
    <location>
        <position position="181"/>
    </location>
</feature>
<keyword evidence="1" id="KW-0732">Signal</keyword>
<sequence length="181" mass="19700">VDKMVSLKFIVVACTLLVAQTQAHPQPAVKGPFVDFLKWLVPEVKKDVDAAFNEIELLINDAVKDANKFQKDIVVFAGKALDKSLDLLNSRLDKIKAGGDQNTAKVINCIEASRSQSKEVALVFIDTITKCDLSLANQVLKDLSGLEININDIKEKVFAAANEIQKCSGEKEVECALDVAG</sequence>
<reference evidence="2" key="1">
    <citation type="submission" date="2015-09" db="EMBL/GenBank/DDBJ databases">
        <title>De novo assembly of Pectinophora gossypiella (Pink Bollworm) gut transcriptome.</title>
        <authorList>
            <person name="Tassone E.E."/>
        </authorList>
    </citation>
    <scope>NUCLEOTIDE SEQUENCE</scope>
</reference>
<proteinExistence type="predicted"/>
<feature type="chain" id="PRO_5009115348" description="Secreted protein" evidence="1">
    <location>
        <begin position="24"/>
        <end position="181"/>
    </location>
</feature>
<evidence type="ECO:0000256" key="1">
    <source>
        <dbReference type="SAM" id="SignalP"/>
    </source>
</evidence>
<dbReference type="AlphaFoldDB" id="A0A1E1WGK4"/>
<name>A0A1E1WGK4_PECGO</name>
<protein>
    <recommendedName>
        <fullName evidence="3">Secreted protein</fullName>
    </recommendedName>
</protein>
<feature type="non-terminal residue" evidence="2">
    <location>
        <position position="1"/>
    </location>
</feature>
<evidence type="ECO:0000313" key="2">
    <source>
        <dbReference type="EMBL" id="JAT86133.1"/>
    </source>
</evidence>
<feature type="signal peptide" evidence="1">
    <location>
        <begin position="1"/>
        <end position="23"/>
    </location>
</feature>
<organism evidence="2">
    <name type="scientific">Pectinophora gossypiella</name>
    <name type="common">Cotton pink bollworm</name>
    <name type="synonym">Depressaria gossypiella</name>
    <dbReference type="NCBI Taxonomy" id="13191"/>
    <lineage>
        <taxon>Eukaryota</taxon>
        <taxon>Metazoa</taxon>
        <taxon>Ecdysozoa</taxon>
        <taxon>Arthropoda</taxon>
        <taxon>Hexapoda</taxon>
        <taxon>Insecta</taxon>
        <taxon>Pterygota</taxon>
        <taxon>Neoptera</taxon>
        <taxon>Endopterygota</taxon>
        <taxon>Lepidoptera</taxon>
        <taxon>Glossata</taxon>
        <taxon>Ditrysia</taxon>
        <taxon>Gelechioidea</taxon>
        <taxon>Gelechiidae</taxon>
        <taxon>Apatetrinae</taxon>
        <taxon>Pectinophora</taxon>
    </lineage>
</organism>
<dbReference type="EMBL" id="GDQN01004921">
    <property type="protein sequence ID" value="JAT86133.1"/>
    <property type="molecule type" value="Transcribed_RNA"/>
</dbReference>
<evidence type="ECO:0008006" key="3">
    <source>
        <dbReference type="Google" id="ProtNLM"/>
    </source>
</evidence>
<gene>
    <name evidence="2" type="ORF">g.3143</name>
</gene>
<accession>A0A1E1WGK4</accession>